<dbReference type="AlphaFoldDB" id="B3DVW7"/>
<sequence>MKKTKNERLRALEKITSAAFYPLSFMSKIHRLALHLCCIIVLLCKRKMQAVFYHVRGIVRLFSQEK</sequence>
<protein>
    <submittedName>
        <fullName evidence="1">Uncharacterized protein</fullName>
    </submittedName>
</protein>
<dbReference type="HOGENOM" id="CLU_2826177_0_0_0"/>
<dbReference type="EMBL" id="CP000975">
    <property type="protein sequence ID" value="ACD83470.1"/>
    <property type="molecule type" value="Genomic_DNA"/>
</dbReference>
<dbReference type="STRING" id="481448.Minf_1416"/>
<accession>B3DVW7</accession>
<evidence type="ECO:0000313" key="1">
    <source>
        <dbReference type="EMBL" id="ACD83470.1"/>
    </source>
</evidence>
<reference evidence="1 2" key="1">
    <citation type="journal article" date="2008" name="Biol. Direct">
        <title>Complete genome sequence of the extremely acidophilic methanotroph isolate V4, Methylacidiphilum infernorum, a representative of the bacterial phylum Verrucomicrobia.</title>
        <authorList>
            <person name="Hou S."/>
            <person name="Makarova K.S."/>
            <person name="Saw J.H."/>
            <person name="Senin P."/>
            <person name="Ly B.V."/>
            <person name="Zhou Z."/>
            <person name="Ren Y."/>
            <person name="Wang J."/>
            <person name="Galperin M.Y."/>
            <person name="Omelchenko M.V."/>
            <person name="Wolf Y.I."/>
            <person name="Yutin N."/>
            <person name="Koonin E.V."/>
            <person name="Stott M.B."/>
            <person name="Mountain B.W."/>
            <person name="Crowe M.A."/>
            <person name="Smirnova A.V."/>
            <person name="Dunfield P.F."/>
            <person name="Feng L."/>
            <person name="Wang L."/>
            <person name="Alam M."/>
        </authorList>
    </citation>
    <scope>NUCLEOTIDE SEQUENCE [LARGE SCALE GENOMIC DNA]</scope>
    <source>
        <strain evidence="2">Isolate V4</strain>
    </source>
</reference>
<gene>
    <name evidence="1" type="ordered locus">Minf_1416</name>
</gene>
<proteinExistence type="predicted"/>
<dbReference type="Proteomes" id="UP000009149">
    <property type="component" value="Chromosome"/>
</dbReference>
<name>B3DVW7_METI4</name>
<evidence type="ECO:0000313" key="2">
    <source>
        <dbReference type="Proteomes" id="UP000009149"/>
    </source>
</evidence>
<organism evidence="1 2">
    <name type="scientific">Methylacidiphilum infernorum (isolate V4)</name>
    <name type="common">Methylokorus infernorum (strain V4)</name>
    <dbReference type="NCBI Taxonomy" id="481448"/>
    <lineage>
        <taxon>Bacteria</taxon>
        <taxon>Pseudomonadati</taxon>
        <taxon>Verrucomicrobiota</taxon>
        <taxon>Methylacidiphilae</taxon>
        <taxon>Methylacidiphilales</taxon>
        <taxon>Methylacidiphilaceae</taxon>
        <taxon>Methylacidiphilum (ex Ratnadevi et al. 2023)</taxon>
    </lineage>
</organism>
<dbReference type="KEGG" id="min:Minf_1416"/>